<reference evidence="1" key="1">
    <citation type="submission" date="2022-08" db="EMBL/GenBank/DDBJ databases">
        <title>Genome sequencing of Pelomonas sp. UHG3.</title>
        <authorList>
            <person name="So Y."/>
        </authorList>
    </citation>
    <scope>NUCLEOTIDE SEQUENCE</scope>
    <source>
        <strain evidence="1">UHG3</strain>
    </source>
</reference>
<name>A0ACC6CBI7_9BURK</name>
<evidence type="ECO:0000313" key="2">
    <source>
        <dbReference type="Proteomes" id="UP001076464"/>
    </source>
</evidence>
<sequence length="655" mass="74091">MSSSFYLRKDQRIFIDAAEYTVVRADHAGETMLESSASGLRQIYTAYQLVQMYTEGRVATASEQRAQQAPDLKRKRPPARMDGMSARAKAETRRRLDILIRVDNANGFSMSREDIEVLLRDIARDRKDPFPPHVSTVYRWRRKYEKAQRDVRALFSCTDERGGRGVSRLGPEVDQKVDEVIDELVLARHAFSPQEVQEAVKLRIDLLNKERSQSEQLTAPSLRTIQRRIASEGLYDLLVARVGMEEALRRFSVRGAARRVGRILEMVEIDHTPVDLLVVGEDRQVIGRPTLTVVLCRKSRACLGYCLSLAGHGVPTVFAALRHALLPKDYLAERYGDLNLSWPMHGWFERIVMDNGREFHADAIADALLSLGIAVEFAASKSPNDKPHIERFLRTLNYGLIHTLKGTTLAKVHHRVGFKSEDEAVLTLDELDRIIHVWICNVYHQRPHRGLAGKTPLEVWNSDVLIYPPQLKMSPQEVDYEFADVEEKPIHHYGIEINTYKYNCAALQDLRKALPMGAKVHVKWPRWNVGHIFVWNSISQAFITVPNNREDLKGLSLDQAQAVKEAESAPRRDLGVVAGRGSETIRKLEKEAAEATQLKNRRKSGRLGQHTSDKSRGIAPEPVPVAPMAEEADNELVTAPDDGTEFDEVEMEVVS</sequence>
<keyword evidence="2" id="KW-1185">Reference proteome</keyword>
<gene>
    <name evidence="1" type="ORF">NYO99_12015</name>
</gene>
<evidence type="ECO:0000313" key="1">
    <source>
        <dbReference type="EMBL" id="MCY4745699.1"/>
    </source>
</evidence>
<comment type="caution">
    <text evidence="1">The sequence shown here is derived from an EMBL/GenBank/DDBJ whole genome shotgun (WGS) entry which is preliminary data.</text>
</comment>
<organism evidence="1 2">
    <name type="scientific">Roseateles hydrophilus</name>
    <dbReference type="NCBI Taxonomy" id="2975054"/>
    <lineage>
        <taxon>Bacteria</taxon>
        <taxon>Pseudomonadati</taxon>
        <taxon>Pseudomonadota</taxon>
        <taxon>Betaproteobacteria</taxon>
        <taxon>Burkholderiales</taxon>
        <taxon>Sphaerotilaceae</taxon>
        <taxon>Roseateles</taxon>
    </lineage>
</organism>
<dbReference type="EMBL" id="JAPPUY010000003">
    <property type="protein sequence ID" value="MCY4745699.1"/>
    <property type="molecule type" value="Genomic_DNA"/>
</dbReference>
<dbReference type="Proteomes" id="UP001076464">
    <property type="component" value="Unassembled WGS sequence"/>
</dbReference>
<accession>A0ACC6CBI7</accession>
<proteinExistence type="predicted"/>
<protein>
    <submittedName>
        <fullName evidence="1">Integrase</fullName>
    </submittedName>
</protein>